<organism evidence="1 2">
    <name type="scientific">Choristoneura fumiferana</name>
    <name type="common">Spruce budworm moth</name>
    <name type="synonym">Archips fumiferana</name>
    <dbReference type="NCBI Taxonomy" id="7141"/>
    <lineage>
        <taxon>Eukaryota</taxon>
        <taxon>Metazoa</taxon>
        <taxon>Ecdysozoa</taxon>
        <taxon>Arthropoda</taxon>
        <taxon>Hexapoda</taxon>
        <taxon>Insecta</taxon>
        <taxon>Pterygota</taxon>
        <taxon>Neoptera</taxon>
        <taxon>Endopterygota</taxon>
        <taxon>Lepidoptera</taxon>
        <taxon>Glossata</taxon>
        <taxon>Ditrysia</taxon>
        <taxon>Tortricoidea</taxon>
        <taxon>Tortricidae</taxon>
        <taxon>Tortricinae</taxon>
        <taxon>Choristoneura</taxon>
    </lineage>
</organism>
<gene>
    <name evidence="1" type="ORF">MSG28_006985</name>
</gene>
<comment type="caution">
    <text evidence="1">The sequence shown here is derived from an EMBL/GenBank/DDBJ whole genome shotgun (WGS) entry which is preliminary data.</text>
</comment>
<accession>A0ACC0JLX4</accession>
<keyword evidence="2" id="KW-1185">Reference proteome</keyword>
<dbReference type="Proteomes" id="UP001064048">
    <property type="component" value="Chromosome 11"/>
</dbReference>
<protein>
    <submittedName>
        <fullName evidence="1">Uncharacterized protein</fullName>
    </submittedName>
</protein>
<name>A0ACC0JLX4_CHOFU</name>
<proteinExistence type="predicted"/>
<evidence type="ECO:0000313" key="2">
    <source>
        <dbReference type="Proteomes" id="UP001064048"/>
    </source>
</evidence>
<evidence type="ECO:0000313" key="1">
    <source>
        <dbReference type="EMBL" id="KAI8425156.1"/>
    </source>
</evidence>
<sequence length="170" mass="19110">MAKNDKILEHQNVNGVMLSLKVDGRNSSPKSRQFTISYATNKEKKATWPMTSLCIAILVNILALSYVRISLTILAVIIIVLSFLIFFWVTHSVQSEILLVIPTVGIQSSVKYVVGREDYFVPWSSIDDVIINEVIKMYTKPRLVMLESIYSELQELLTEQIDGAGDTGDN</sequence>
<dbReference type="EMBL" id="CM046111">
    <property type="protein sequence ID" value="KAI8425156.1"/>
    <property type="molecule type" value="Genomic_DNA"/>
</dbReference>
<reference evidence="1 2" key="1">
    <citation type="journal article" date="2022" name="Genome Biol. Evol.">
        <title>The Spruce Budworm Genome: Reconstructing the Evolutionary History of Antifreeze Proteins.</title>
        <authorList>
            <person name="Beliveau C."/>
            <person name="Gagne P."/>
            <person name="Picq S."/>
            <person name="Vernygora O."/>
            <person name="Keeling C.I."/>
            <person name="Pinkney K."/>
            <person name="Doucet D."/>
            <person name="Wen F."/>
            <person name="Johnston J.S."/>
            <person name="Maaroufi H."/>
            <person name="Boyle B."/>
            <person name="Laroche J."/>
            <person name="Dewar K."/>
            <person name="Juretic N."/>
            <person name="Blackburn G."/>
            <person name="Nisole A."/>
            <person name="Brunet B."/>
            <person name="Brandao M."/>
            <person name="Lumley L."/>
            <person name="Duan J."/>
            <person name="Quan G."/>
            <person name="Lucarotti C.J."/>
            <person name="Roe A.D."/>
            <person name="Sperling F.A.H."/>
            <person name="Levesque R.C."/>
            <person name="Cusson M."/>
        </authorList>
    </citation>
    <scope>NUCLEOTIDE SEQUENCE [LARGE SCALE GENOMIC DNA]</scope>
    <source>
        <strain evidence="1">Glfc:IPQL:Cfum</strain>
    </source>
</reference>